<sequence>MLTRGTHRELRFEGGECCVMVCVEGFTRREAALEEALGHWCARYARTRLASCPLQPRGRTGEGKGATRDSFMEEQIIESILRQ</sequence>
<keyword evidence="2" id="KW-1185">Reference proteome</keyword>
<protein>
    <submittedName>
        <fullName evidence="1">Uncharacterized protein</fullName>
    </submittedName>
</protein>
<accession>A0A5B7HXY2</accession>
<evidence type="ECO:0000313" key="1">
    <source>
        <dbReference type="EMBL" id="MPC77961.1"/>
    </source>
</evidence>
<evidence type="ECO:0000313" key="2">
    <source>
        <dbReference type="Proteomes" id="UP000324222"/>
    </source>
</evidence>
<dbReference type="Proteomes" id="UP000324222">
    <property type="component" value="Unassembled WGS sequence"/>
</dbReference>
<reference evidence="1 2" key="1">
    <citation type="submission" date="2019-05" db="EMBL/GenBank/DDBJ databases">
        <title>Another draft genome of Portunus trituberculatus and its Hox gene families provides insights of decapod evolution.</title>
        <authorList>
            <person name="Jeong J.-H."/>
            <person name="Song I."/>
            <person name="Kim S."/>
            <person name="Choi T."/>
            <person name="Kim D."/>
            <person name="Ryu S."/>
            <person name="Kim W."/>
        </authorList>
    </citation>
    <scope>NUCLEOTIDE SEQUENCE [LARGE SCALE GENOMIC DNA]</scope>
    <source>
        <tissue evidence="1">Muscle</tissue>
    </source>
</reference>
<organism evidence="1 2">
    <name type="scientific">Portunus trituberculatus</name>
    <name type="common">Swimming crab</name>
    <name type="synonym">Neptunus trituberculatus</name>
    <dbReference type="NCBI Taxonomy" id="210409"/>
    <lineage>
        <taxon>Eukaryota</taxon>
        <taxon>Metazoa</taxon>
        <taxon>Ecdysozoa</taxon>
        <taxon>Arthropoda</taxon>
        <taxon>Crustacea</taxon>
        <taxon>Multicrustacea</taxon>
        <taxon>Malacostraca</taxon>
        <taxon>Eumalacostraca</taxon>
        <taxon>Eucarida</taxon>
        <taxon>Decapoda</taxon>
        <taxon>Pleocyemata</taxon>
        <taxon>Brachyura</taxon>
        <taxon>Eubrachyura</taxon>
        <taxon>Portunoidea</taxon>
        <taxon>Portunidae</taxon>
        <taxon>Portuninae</taxon>
        <taxon>Portunus</taxon>
    </lineage>
</organism>
<dbReference type="AlphaFoldDB" id="A0A5B7HXY2"/>
<comment type="caution">
    <text evidence="1">The sequence shown here is derived from an EMBL/GenBank/DDBJ whole genome shotgun (WGS) entry which is preliminary data.</text>
</comment>
<dbReference type="EMBL" id="VSRR010047204">
    <property type="protein sequence ID" value="MPC77961.1"/>
    <property type="molecule type" value="Genomic_DNA"/>
</dbReference>
<name>A0A5B7HXY2_PORTR</name>
<gene>
    <name evidence="1" type="ORF">E2C01_072431</name>
</gene>
<proteinExistence type="predicted"/>